<dbReference type="Proteomes" id="UP000076837">
    <property type="component" value="Unassembled WGS sequence"/>
</dbReference>
<sequence>MFLALPVELRLRIAEYALEQRPAAGIPHIGLPLRQYKHQYRPSENLSLLLVCRQFALDFTPLAYNKTRFTLWTEHDVARMRNLPPHKLRNIRKLGFEPWSVRCEEWTGTGSSESFFCNQEQLRLDELVFFWPHNWVHMIDVRLVVRFLRRVRHIRTIKFVQYGGIKETRRNEYRSLIGMIMKEDHFQRYDAPGAPNIEATWWDWHLNSQQNIHTFQAQEPRPVLPEEDYMLLMKPRVDALMAEAEQAIAL</sequence>
<proteinExistence type="predicted"/>
<dbReference type="OrthoDB" id="3786918at2759"/>
<comment type="caution">
    <text evidence="1">The sequence shown here is derived from an EMBL/GenBank/DDBJ whole genome shotgun (WGS) entry which is preliminary data.</text>
</comment>
<dbReference type="EMBL" id="JYNV01000193">
    <property type="protein sequence ID" value="KZM23536.1"/>
    <property type="molecule type" value="Genomic_DNA"/>
</dbReference>
<protein>
    <submittedName>
        <fullName evidence="1">Uncharacterized protein</fullName>
    </submittedName>
</protein>
<name>A0A163E5V8_DIDRA</name>
<dbReference type="PANTHER" id="PTHR42085">
    <property type="entry name" value="F-BOX DOMAIN-CONTAINING PROTEIN"/>
    <property type="match status" value="1"/>
</dbReference>
<dbReference type="InterPro" id="IPR038883">
    <property type="entry name" value="AN11006-like"/>
</dbReference>
<organism evidence="1 2">
    <name type="scientific">Didymella rabiei</name>
    <name type="common">Chickpea ascochyta blight fungus</name>
    <name type="synonym">Mycosphaerella rabiei</name>
    <dbReference type="NCBI Taxonomy" id="5454"/>
    <lineage>
        <taxon>Eukaryota</taxon>
        <taxon>Fungi</taxon>
        <taxon>Dikarya</taxon>
        <taxon>Ascomycota</taxon>
        <taxon>Pezizomycotina</taxon>
        <taxon>Dothideomycetes</taxon>
        <taxon>Pleosporomycetidae</taxon>
        <taxon>Pleosporales</taxon>
        <taxon>Pleosporineae</taxon>
        <taxon>Didymellaceae</taxon>
        <taxon>Ascochyta</taxon>
    </lineage>
</organism>
<gene>
    <name evidence="1" type="ORF">ST47_g5329</name>
</gene>
<dbReference type="PANTHER" id="PTHR42085:SF2">
    <property type="entry name" value="F-BOX DOMAIN-CONTAINING PROTEIN"/>
    <property type="match status" value="1"/>
</dbReference>
<reference evidence="1 2" key="1">
    <citation type="journal article" date="2016" name="Sci. Rep.">
        <title>Draft genome sequencing and secretome analysis of fungal phytopathogen Ascochyta rabiei provides insight into the necrotrophic effector repertoire.</title>
        <authorList>
            <person name="Verma S."/>
            <person name="Gazara R.K."/>
            <person name="Nizam S."/>
            <person name="Parween S."/>
            <person name="Chattopadhyay D."/>
            <person name="Verma P.K."/>
        </authorList>
    </citation>
    <scope>NUCLEOTIDE SEQUENCE [LARGE SCALE GENOMIC DNA]</scope>
    <source>
        <strain evidence="1 2">ArDII</strain>
    </source>
</reference>
<keyword evidence="2" id="KW-1185">Reference proteome</keyword>
<evidence type="ECO:0000313" key="2">
    <source>
        <dbReference type="Proteomes" id="UP000076837"/>
    </source>
</evidence>
<dbReference type="AlphaFoldDB" id="A0A163E5V8"/>
<accession>A0A163E5V8</accession>
<evidence type="ECO:0000313" key="1">
    <source>
        <dbReference type="EMBL" id="KZM23536.1"/>
    </source>
</evidence>